<dbReference type="Gene3D" id="3.90.226.10">
    <property type="entry name" value="2-enoyl-CoA Hydratase, Chain A, domain 1"/>
    <property type="match status" value="2"/>
</dbReference>
<dbReference type="RefSeq" id="WP_088602581.1">
    <property type="nucleotide sequence ID" value="NZ_NJIH01000003.1"/>
</dbReference>
<feature type="domain" description="CoA carboxyltransferase N-terminal" evidence="1">
    <location>
        <begin position="3"/>
        <end position="256"/>
    </location>
</feature>
<dbReference type="PANTHER" id="PTHR43842:SF2">
    <property type="entry name" value="PROPIONYL-COA CARBOXYLASE BETA CHAIN, MITOCHONDRIAL"/>
    <property type="match status" value="1"/>
</dbReference>
<dbReference type="Pfam" id="PF01039">
    <property type="entry name" value="Carboxyl_trans"/>
    <property type="match status" value="1"/>
</dbReference>
<dbReference type="InterPro" id="IPR029045">
    <property type="entry name" value="ClpP/crotonase-like_dom_sf"/>
</dbReference>
<name>A0A225MWP7_9BURK</name>
<comment type="caution">
    <text evidence="3">The sequence shown here is derived from an EMBL/GenBank/DDBJ whole genome shotgun (WGS) entry which is preliminary data.</text>
</comment>
<organism evidence="3 4">
    <name type="scientific">Candidimonas nitroreducens</name>
    <dbReference type="NCBI Taxonomy" id="683354"/>
    <lineage>
        <taxon>Bacteria</taxon>
        <taxon>Pseudomonadati</taxon>
        <taxon>Pseudomonadota</taxon>
        <taxon>Betaproteobacteria</taxon>
        <taxon>Burkholderiales</taxon>
        <taxon>Alcaligenaceae</taxon>
        <taxon>Candidimonas</taxon>
    </lineage>
</organism>
<proteinExistence type="predicted"/>
<dbReference type="Proteomes" id="UP000214603">
    <property type="component" value="Unassembled WGS sequence"/>
</dbReference>
<dbReference type="PROSITE" id="PS50989">
    <property type="entry name" value="COA_CT_CTER"/>
    <property type="match status" value="1"/>
</dbReference>
<dbReference type="EMBL" id="NJIH01000003">
    <property type="protein sequence ID" value="OWT64001.1"/>
    <property type="molecule type" value="Genomic_DNA"/>
</dbReference>
<gene>
    <name evidence="3" type="ORF">CEY11_06800</name>
</gene>
<accession>A0A225MWP7</accession>
<reference evidence="4" key="1">
    <citation type="submission" date="2017-06" db="EMBL/GenBank/DDBJ databases">
        <title>Herbaspirillum phytohormonus sp. nov., isolated from the root nodule of Robinia pseudoacacia in lead-zinc mine.</title>
        <authorList>
            <person name="Fan M."/>
            <person name="Lin Y."/>
        </authorList>
    </citation>
    <scope>NUCLEOTIDE SEQUENCE [LARGE SCALE GENOMIC DNA]</scope>
    <source>
        <strain evidence="4">SC-089</strain>
    </source>
</reference>
<dbReference type="PANTHER" id="PTHR43842">
    <property type="entry name" value="PROPIONYL-COA CARBOXYLASE BETA CHAIN"/>
    <property type="match status" value="1"/>
</dbReference>
<dbReference type="InterPro" id="IPR034733">
    <property type="entry name" value="AcCoA_carboxyl_beta"/>
</dbReference>
<sequence>MSQDSHYTELQQRRAKALAMGGAERLAKRRTQNVLNARERLDLLLDQDSFREFGLLSASYRPAVRDKTPADGKIAGFGTIKKRPVAVVSNDFTVLGASSSVVNGKKIKHIRAIAKDSGMPLILLGESAGARMPDRMGAEGRAILGQDPIEYLRDRRTPWVSALLGSCYGSSTWYSCLSDFVVMRKGATMAVASSRVTALAIKQSVDPEELGGWKLHTSTTGLVDVAVDTDEEALEQVKRFLSYLPSHNGEAPPVAPVPAGSDDAIKDILDIVPQSRTKTYDIREAICRILDKDSLFELKPRFGKSLVTALGRIDGKTVGIIANNPKFKGGSIDVDACAKATSFLVLCDSFNVPLVFLVDQPGFLIGIDGEKRGAPGRIMNWMNALTQVTVPKITITLRKNYGQAYLNMGGGRNSNVAAAWPEADYGFMDAGTAVNVLHGIRYEDEPERFKQLADSVTQDNAPWALAALYEIQDVITPLETRDYLKSILAINSRAPTGGIGQHRLSNWPTSY</sequence>
<dbReference type="GO" id="GO:0016740">
    <property type="term" value="F:transferase activity"/>
    <property type="evidence" value="ECO:0007669"/>
    <property type="project" value="UniProtKB-KW"/>
</dbReference>
<keyword evidence="4" id="KW-1185">Reference proteome</keyword>
<dbReference type="PROSITE" id="PS50980">
    <property type="entry name" value="COA_CT_NTER"/>
    <property type="match status" value="1"/>
</dbReference>
<protein>
    <submittedName>
        <fullName evidence="3">Methylmalonyl-CoA carboxyltransferase</fullName>
    </submittedName>
</protein>
<dbReference type="OrthoDB" id="9803706at2"/>
<dbReference type="SUPFAM" id="SSF52096">
    <property type="entry name" value="ClpP/crotonase"/>
    <property type="match status" value="2"/>
</dbReference>
<keyword evidence="3" id="KW-0808">Transferase</keyword>
<evidence type="ECO:0000259" key="1">
    <source>
        <dbReference type="PROSITE" id="PS50980"/>
    </source>
</evidence>
<dbReference type="GO" id="GO:0004658">
    <property type="term" value="F:propionyl-CoA carboxylase activity"/>
    <property type="evidence" value="ECO:0007669"/>
    <property type="project" value="TreeGrafter"/>
</dbReference>
<dbReference type="InterPro" id="IPR051047">
    <property type="entry name" value="AccD/PCCB"/>
</dbReference>
<dbReference type="AlphaFoldDB" id="A0A225MWP7"/>
<evidence type="ECO:0000259" key="2">
    <source>
        <dbReference type="PROSITE" id="PS50989"/>
    </source>
</evidence>
<feature type="domain" description="CoA carboxyltransferase C-terminal" evidence="2">
    <location>
        <begin position="264"/>
        <end position="494"/>
    </location>
</feature>
<evidence type="ECO:0000313" key="4">
    <source>
        <dbReference type="Proteomes" id="UP000214603"/>
    </source>
</evidence>
<dbReference type="InterPro" id="IPR011762">
    <property type="entry name" value="COA_CT_N"/>
</dbReference>
<dbReference type="InterPro" id="IPR011763">
    <property type="entry name" value="COA_CT_C"/>
</dbReference>
<evidence type="ECO:0000313" key="3">
    <source>
        <dbReference type="EMBL" id="OWT64001.1"/>
    </source>
</evidence>